<organism evidence="3 4">
    <name type="scientific">Ureibacillus chungkukjangi</name>
    <dbReference type="NCBI Taxonomy" id="1202712"/>
    <lineage>
        <taxon>Bacteria</taxon>
        <taxon>Bacillati</taxon>
        <taxon>Bacillota</taxon>
        <taxon>Bacilli</taxon>
        <taxon>Bacillales</taxon>
        <taxon>Caryophanaceae</taxon>
        <taxon>Ureibacillus</taxon>
    </lineage>
</organism>
<reference evidence="3 4" key="1">
    <citation type="submission" date="2018-06" db="EMBL/GenBank/DDBJ databases">
        <title>Genomic Encyclopedia of Archaeal and Bacterial Type Strains, Phase II (KMG-II): from individual species to whole genera.</title>
        <authorList>
            <person name="Goeker M."/>
        </authorList>
    </citation>
    <scope>NUCLEOTIDE SEQUENCE [LARGE SCALE GENOMIC DNA]</scope>
    <source>
        <strain evidence="3 4">KACC 16626</strain>
    </source>
</reference>
<dbReference type="Pfam" id="PF08327">
    <property type="entry name" value="AHSA1"/>
    <property type="match status" value="1"/>
</dbReference>
<dbReference type="Proteomes" id="UP000247416">
    <property type="component" value="Unassembled WGS sequence"/>
</dbReference>
<keyword evidence="4" id="KW-1185">Reference proteome</keyword>
<evidence type="ECO:0000313" key="4">
    <source>
        <dbReference type="Proteomes" id="UP000247416"/>
    </source>
</evidence>
<evidence type="ECO:0000256" key="1">
    <source>
        <dbReference type="ARBA" id="ARBA00006817"/>
    </source>
</evidence>
<dbReference type="InterPro" id="IPR023393">
    <property type="entry name" value="START-like_dom_sf"/>
</dbReference>
<evidence type="ECO:0000259" key="2">
    <source>
        <dbReference type="Pfam" id="PF08327"/>
    </source>
</evidence>
<protein>
    <submittedName>
        <fullName evidence="3">Activator of Hsp90 ATPase-like protein</fullName>
    </submittedName>
</protein>
<dbReference type="RefSeq" id="WP_181418093.1">
    <property type="nucleotide sequence ID" value="NZ_CP085009.1"/>
</dbReference>
<dbReference type="SUPFAM" id="SSF55961">
    <property type="entry name" value="Bet v1-like"/>
    <property type="match status" value="1"/>
</dbReference>
<proteinExistence type="inferred from homology"/>
<dbReference type="AlphaFoldDB" id="A0A318TGW1"/>
<sequence>MLAKIYKSGTSYTAEYERVYDEPSEKVWTSLISNEKFKFWMEHLEITDLRKGGNINFHYNDGSGNLEKILITDYVEGKVLQFEWGEDTVRFEITPADTGSQLIMKQILTTITDHTPKDLAGWHVCLLGFSDIVTGETNLLPNDEWEKWYVEYKLLVEHL</sequence>
<feature type="domain" description="Activator of Hsp90 ATPase homologue 1/2-like C-terminal" evidence="2">
    <location>
        <begin position="23"/>
        <end position="127"/>
    </location>
</feature>
<comment type="similarity">
    <text evidence="1">Belongs to the AHA1 family.</text>
</comment>
<evidence type="ECO:0000313" key="3">
    <source>
        <dbReference type="EMBL" id="PYF03956.1"/>
    </source>
</evidence>
<accession>A0A318TGW1</accession>
<name>A0A318TGW1_9BACL</name>
<gene>
    <name evidence="3" type="ORF">BJ095_12730</name>
</gene>
<dbReference type="InterPro" id="IPR013538">
    <property type="entry name" value="ASHA1/2-like_C"/>
</dbReference>
<dbReference type="Gene3D" id="3.30.530.20">
    <property type="match status" value="1"/>
</dbReference>
<dbReference type="EMBL" id="QJTJ01000027">
    <property type="protein sequence ID" value="PYF03956.1"/>
    <property type="molecule type" value="Genomic_DNA"/>
</dbReference>
<comment type="caution">
    <text evidence="3">The sequence shown here is derived from an EMBL/GenBank/DDBJ whole genome shotgun (WGS) entry which is preliminary data.</text>
</comment>